<keyword evidence="2" id="KW-0472">Membrane</keyword>
<proteinExistence type="predicted"/>
<sequence>MPRPPPTHVEHSQPSNAFTIINVLLLQAFCPIILLCIPFVWRFHPDLRDRLLRVLQVVVGFLQAVARFPRVVGRFRKHRKPHTIPPRPTPHSGTIKENVPDHAAEIVMLSATATNEAQPQAGVIARELEYLKAAGSVAKLVSAYPATMSSIAPSLPSPPTPALPTSSKPRLPFDAAASLPVQFGRPAKSKLEGCVSATSVTAHSSTSLPLPPVLAVIPGSPSTNDELRKQNEQLERQLTDKVARLEGKELEVLILNSVLQEKTELETMLLARVETLEAQWAAKETECFLLISRAEALYQAGFDVMGRKVDQLKAQRDQLMNSLL</sequence>
<keyword evidence="2" id="KW-1133">Transmembrane helix</keyword>
<organism evidence="3 4">
    <name type="scientific">Athelia psychrophila</name>
    <dbReference type="NCBI Taxonomy" id="1759441"/>
    <lineage>
        <taxon>Eukaryota</taxon>
        <taxon>Fungi</taxon>
        <taxon>Dikarya</taxon>
        <taxon>Basidiomycota</taxon>
        <taxon>Agaricomycotina</taxon>
        <taxon>Agaricomycetes</taxon>
        <taxon>Agaricomycetidae</taxon>
        <taxon>Atheliales</taxon>
        <taxon>Atheliaceae</taxon>
        <taxon>Athelia</taxon>
    </lineage>
</organism>
<keyword evidence="2" id="KW-0812">Transmembrane</keyword>
<evidence type="ECO:0000313" key="4">
    <source>
        <dbReference type="Proteomes" id="UP000076532"/>
    </source>
</evidence>
<protein>
    <submittedName>
        <fullName evidence="3">Uncharacterized protein</fullName>
    </submittedName>
</protein>
<name>A0A167UU50_9AGAM</name>
<feature type="coiled-coil region" evidence="1">
    <location>
        <begin position="224"/>
        <end position="251"/>
    </location>
</feature>
<keyword evidence="4" id="KW-1185">Reference proteome</keyword>
<keyword evidence="1" id="KW-0175">Coiled coil</keyword>
<reference evidence="3 4" key="1">
    <citation type="journal article" date="2016" name="Mol. Biol. Evol.">
        <title>Comparative Genomics of Early-Diverging Mushroom-Forming Fungi Provides Insights into the Origins of Lignocellulose Decay Capabilities.</title>
        <authorList>
            <person name="Nagy L.G."/>
            <person name="Riley R."/>
            <person name="Tritt A."/>
            <person name="Adam C."/>
            <person name="Daum C."/>
            <person name="Floudas D."/>
            <person name="Sun H."/>
            <person name="Yadav J.S."/>
            <person name="Pangilinan J."/>
            <person name="Larsson K.H."/>
            <person name="Matsuura K."/>
            <person name="Barry K."/>
            <person name="Labutti K."/>
            <person name="Kuo R."/>
            <person name="Ohm R.A."/>
            <person name="Bhattacharya S.S."/>
            <person name="Shirouzu T."/>
            <person name="Yoshinaga Y."/>
            <person name="Martin F.M."/>
            <person name="Grigoriev I.V."/>
            <person name="Hibbett D.S."/>
        </authorList>
    </citation>
    <scope>NUCLEOTIDE SEQUENCE [LARGE SCALE GENOMIC DNA]</scope>
    <source>
        <strain evidence="3 4">CBS 109695</strain>
    </source>
</reference>
<accession>A0A167UU50</accession>
<dbReference type="EMBL" id="KV417936">
    <property type="protein sequence ID" value="KZP04302.1"/>
    <property type="molecule type" value="Genomic_DNA"/>
</dbReference>
<evidence type="ECO:0000256" key="2">
    <source>
        <dbReference type="SAM" id="Phobius"/>
    </source>
</evidence>
<gene>
    <name evidence="3" type="ORF">FIBSPDRAFT_878642</name>
</gene>
<evidence type="ECO:0000256" key="1">
    <source>
        <dbReference type="SAM" id="Coils"/>
    </source>
</evidence>
<feature type="transmembrane region" description="Helical" evidence="2">
    <location>
        <begin position="20"/>
        <end position="41"/>
    </location>
</feature>
<evidence type="ECO:0000313" key="3">
    <source>
        <dbReference type="EMBL" id="KZP04302.1"/>
    </source>
</evidence>
<dbReference type="AlphaFoldDB" id="A0A167UU50"/>
<dbReference type="Proteomes" id="UP000076532">
    <property type="component" value="Unassembled WGS sequence"/>
</dbReference>